<dbReference type="PANTHER" id="PTHR34978:SF3">
    <property type="entry name" value="SLR0241 PROTEIN"/>
    <property type="match status" value="1"/>
</dbReference>
<feature type="domain" description="Peptidase M56" evidence="2">
    <location>
        <begin position="14"/>
        <end position="261"/>
    </location>
</feature>
<dbReference type="CDD" id="cd07341">
    <property type="entry name" value="M56_BlaR1_MecR1_like"/>
    <property type="match status" value="1"/>
</dbReference>
<dbReference type="Proteomes" id="UP000831151">
    <property type="component" value="Chromosome"/>
</dbReference>
<dbReference type="RefSeq" id="WP_249242111.1">
    <property type="nucleotide sequence ID" value="NZ_CP096649.1"/>
</dbReference>
<gene>
    <name evidence="3" type="ORF">M1R53_04380</name>
</gene>
<evidence type="ECO:0000313" key="3">
    <source>
        <dbReference type="EMBL" id="UQK58480.1"/>
    </source>
</evidence>
<reference evidence="3" key="1">
    <citation type="submission" date="2022-04" db="EMBL/GenBank/DDBJ databases">
        <title>Complete genome sequences of Ezakiella coagulans and Fenollaria massiliensis.</title>
        <authorList>
            <person name="France M.T."/>
            <person name="Clifford J."/>
            <person name="Narina S."/>
            <person name="Rutt L."/>
            <person name="Ravel J."/>
        </authorList>
    </citation>
    <scope>NUCLEOTIDE SEQUENCE</scope>
    <source>
        <strain evidence="3">C0061C2</strain>
    </source>
</reference>
<name>A0A9E7IVX0_9FIRM</name>
<keyword evidence="4" id="KW-1185">Reference proteome</keyword>
<proteinExistence type="predicted"/>
<keyword evidence="1" id="KW-1133">Transmembrane helix</keyword>
<evidence type="ECO:0000256" key="1">
    <source>
        <dbReference type="SAM" id="Phobius"/>
    </source>
</evidence>
<dbReference type="AlphaFoldDB" id="A0A9E7IVX0"/>
<keyword evidence="1" id="KW-0812">Transmembrane</keyword>
<accession>A0A9E7IVX0</accession>
<dbReference type="Gene3D" id="3.30.2010.10">
    <property type="entry name" value="Metalloproteases ('zincins'), catalytic domain"/>
    <property type="match status" value="1"/>
</dbReference>
<dbReference type="InterPro" id="IPR052173">
    <property type="entry name" value="Beta-lactam_resp_regulator"/>
</dbReference>
<keyword evidence="1" id="KW-0472">Membrane</keyword>
<dbReference type="KEGG" id="fms:M1R53_04380"/>
<dbReference type="InterPro" id="IPR008756">
    <property type="entry name" value="Peptidase_M56"/>
</dbReference>
<dbReference type="EMBL" id="CP096649">
    <property type="protein sequence ID" value="UQK58480.1"/>
    <property type="molecule type" value="Genomic_DNA"/>
</dbReference>
<feature type="transmembrane region" description="Helical" evidence="1">
    <location>
        <begin position="285"/>
        <end position="304"/>
    </location>
</feature>
<dbReference type="PANTHER" id="PTHR34978">
    <property type="entry name" value="POSSIBLE SENSOR-TRANSDUCER PROTEIN BLAR"/>
    <property type="match status" value="1"/>
</dbReference>
<organism evidence="3 4">
    <name type="scientific">Fenollaria massiliensis</name>
    <dbReference type="NCBI Taxonomy" id="938288"/>
    <lineage>
        <taxon>Bacteria</taxon>
        <taxon>Bacillati</taxon>
        <taxon>Bacillota</taxon>
        <taxon>Clostridia</taxon>
        <taxon>Eubacteriales</taxon>
        <taxon>Fenollaria</taxon>
    </lineage>
</organism>
<feature type="transmembrane region" description="Helical" evidence="1">
    <location>
        <begin position="98"/>
        <end position="116"/>
    </location>
</feature>
<feature type="transmembrane region" description="Helical" evidence="1">
    <location>
        <begin position="6"/>
        <end position="27"/>
    </location>
</feature>
<evidence type="ECO:0000313" key="4">
    <source>
        <dbReference type="Proteomes" id="UP000831151"/>
    </source>
</evidence>
<sequence>MLVDIYNEYALLKSFKSFLLIILILLVRKSLNKKAFKSASIILWAILFVYLICPYQILIKIEEFNSNKVFNFILYILSFMDSVIRLMSQKASYVLYPINRYIVTVIILCYVLYKYIKFDKIMKDSKIIHENKCIDYIKSFKLRRTVSIYINNNLKTPVTYGLLKPKIILQSYILKDEELLKYVMIHELTHIKKFHILFNHIVNFVACVFWCNPLLIISLKYLEQDIEIFTDKEVISRLGDTLESRKGYCKSMFQLMSNSVKRDEVSLKLNPNLERMIIMKNYKKTILGTFIFALTFLFSMPVFASVVKLEKDRIEVIGTEVEFQSVDNSDGRIHIISEEEYSKLKLNDIYTAQLKSVNVNNNLRLGKLEYTNYLFDNSNLGGLNYNGFALNLSDLSCNGGIKYNIIIMENNKLVYDNEFNDNVIIKMKTMEGCKYEVLISNKSTNVLTGRISINVYKE</sequence>
<protein>
    <submittedName>
        <fullName evidence="3">M56 family metallopeptidase</fullName>
    </submittedName>
</protein>
<feature type="transmembrane region" description="Helical" evidence="1">
    <location>
        <begin position="39"/>
        <end position="57"/>
    </location>
</feature>
<dbReference type="Pfam" id="PF05569">
    <property type="entry name" value="Peptidase_M56"/>
    <property type="match status" value="1"/>
</dbReference>
<evidence type="ECO:0000259" key="2">
    <source>
        <dbReference type="Pfam" id="PF05569"/>
    </source>
</evidence>